<evidence type="ECO:0000259" key="9">
    <source>
        <dbReference type="PROSITE" id="PS50835"/>
    </source>
</evidence>
<proteinExistence type="predicted"/>
<feature type="compositionally biased region" description="Basic and acidic residues" evidence="8">
    <location>
        <begin position="148"/>
        <end position="158"/>
    </location>
</feature>
<feature type="non-terminal residue" evidence="10">
    <location>
        <position position="1"/>
    </location>
</feature>
<dbReference type="PANTHER" id="PTHR19433:SF86">
    <property type="entry name" value="T CELL RECEPTOR ALPHA VARIABLE 26-2"/>
    <property type="match status" value="1"/>
</dbReference>
<organism evidence="10 11">
    <name type="scientific">Microtus ochrogaster</name>
    <name type="common">Prairie vole</name>
    <dbReference type="NCBI Taxonomy" id="79684"/>
    <lineage>
        <taxon>Eukaryota</taxon>
        <taxon>Metazoa</taxon>
        <taxon>Chordata</taxon>
        <taxon>Craniata</taxon>
        <taxon>Vertebrata</taxon>
        <taxon>Euteleostomi</taxon>
        <taxon>Mammalia</taxon>
        <taxon>Eutheria</taxon>
        <taxon>Euarchontoglires</taxon>
        <taxon>Glires</taxon>
        <taxon>Rodentia</taxon>
        <taxon>Myomorpha</taxon>
        <taxon>Muroidea</taxon>
        <taxon>Cricetidae</taxon>
        <taxon>Arvicolinae</taxon>
        <taxon>Microtus</taxon>
    </lineage>
</organism>
<dbReference type="Pfam" id="PF07686">
    <property type="entry name" value="V-set"/>
    <property type="match status" value="1"/>
</dbReference>
<feature type="region of interest" description="Disordered" evidence="8">
    <location>
        <begin position="146"/>
        <end position="170"/>
    </location>
</feature>
<feature type="domain" description="Ig-like" evidence="9">
    <location>
        <begin position="20"/>
        <end position="107"/>
    </location>
</feature>
<protein>
    <submittedName>
        <fullName evidence="10">Ig lambda chain V-III region LOI</fullName>
    </submittedName>
</protein>
<accession>A0A8J6G5L8</accession>
<dbReference type="SUPFAM" id="SSF48726">
    <property type="entry name" value="Immunoglobulin"/>
    <property type="match status" value="1"/>
</dbReference>
<dbReference type="InterPro" id="IPR036179">
    <property type="entry name" value="Ig-like_dom_sf"/>
</dbReference>
<dbReference type="GO" id="GO:0002376">
    <property type="term" value="P:immune system process"/>
    <property type="evidence" value="ECO:0007669"/>
    <property type="project" value="UniProtKB-KW"/>
</dbReference>
<dbReference type="PANTHER" id="PTHR19433">
    <property type="entry name" value="T-CELL RECEPTOR ALPHA CHAIN V REGION-RELATED"/>
    <property type="match status" value="1"/>
</dbReference>
<dbReference type="SMART" id="SM00409">
    <property type="entry name" value="IG"/>
    <property type="match status" value="1"/>
</dbReference>
<evidence type="ECO:0000256" key="5">
    <source>
        <dbReference type="ARBA" id="ARBA00023136"/>
    </source>
</evidence>
<keyword evidence="6" id="KW-1015">Disulfide bond</keyword>
<evidence type="ECO:0000256" key="2">
    <source>
        <dbReference type="ARBA" id="ARBA00022475"/>
    </source>
</evidence>
<sequence>NTECYKVDLLFLNSLGIAGDAKTTQPDSVESIEEETVHLPCSHSTITGGEYIHWYRQVPLRGPEYVIHGLQQNTSNRMAFLAIPSDRKSSTLILPRVSLSDAAVYHCILREAHCDRQGCTCAIYAWWGRGAAASSKEASVMEWAEALQGKEKTEEPSRGGKGMLSLGKKS</sequence>
<dbReference type="InterPro" id="IPR052051">
    <property type="entry name" value="TCR_complex_component"/>
</dbReference>
<dbReference type="AlphaFoldDB" id="A0A8J6G5L8"/>
<evidence type="ECO:0000256" key="3">
    <source>
        <dbReference type="ARBA" id="ARBA00022729"/>
    </source>
</evidence>
<keyword evidence="4" id="KW-0391">Immunity</keyword>
<evidence type="ECO:0000256" key="8">
    <source>
        <dbReference type="SAM" id="MobiDB-lite"/>
    </source>
</evidence>
<dbReference type="GO" id="GO:0009617">
    <property type="term" value="P:response to bacterium"/>
    <property type="evidence" value="ECO:0007669"/>
    <property type="project" value="TreeGrafter"/>
</dbReference>
<keyword evidence="7" id="KW-0325">Glycoprotein</keyword>
<dbReference type="PROSITE" id="PS50835">
    <property type="entry name" value="IG_LIKE"/>
    <property type="match status" value="1"/>
</dbReference>
<dbReference type="Proteomes" id="UP000710432">
    <property type="component" value="Unassembled WGS sequence"/>
</dbReference>
<evidence type="ECO:0000256" key="1">
    <source>
        <dbReference type="ARBA" id="ARBA00004236"/>
    </source>
</evidence>
<comment type="caution">
    <text evidence="10">The sequence shown here is derived from an EMBL/GenBank/DDBJ whole genome shotgun (WGS) entry which is preliminary data.</text>
</comment>
<dbReference type="InterPro" id="IPR013783">
    <property type="entry name" value="Ig-like_fold"/>
</dbReference>
<reference evidence="10" key="1">
    <citation type="submission" date="2020-03" db="EMBL/GenBank/DDBJ databases">
        <title>Studies in the Genomics of Life Span.</title>
        <authorList>
            <person name="Glass D."/>
        </authorList>
    </citation>
    <scope>NUCLEOTIDE SEQUENCE</scope>
    <source>
        <strain evidence="10">LTLLF</strain>
        <tissue evidence="10">Muscle</tissue>
    </source>
</reference>
<dbReference type="GO" id="GO:0005886">
    <property type="term" value="C:plasma membrane"/>
    <property type="evidence" value="ECO:0007669"/>
    <property type="project" value="UniProtKB-SubCell"/>
</dbReference>
<evidence type="ECO:0000256" key="7">
    <source>
        <dbReference type="ARBA" id="ARBA00023180"/>
    </source>
</evidence>
<dbReference type="EMBL" id="JAATJU010024988">
    <property type="protein sequence ID" value="KAH0504619.1"/>
    <property type="molecule type" value="Genomic_DNA"/>
</dbReference>
<dbReference type="InterPro" id="IPR003599">
    <property type="entry name" value="Ig_sub"/>
</dbReference>
<keyword evidence="2" id="KW-1003">Cell membrane</keyword>
<evidence type="ECO:0000313" key="11">
    <source>
        <dbReference type="Proteomes" id="UP000710432"/>
    </source>
</evidence>
<keyword evidence="5" id="KW-0472">Membrane</keyword>
<dbReference type="InterPro" id="IPR013106">
    <property type="entry name" value="Ig_V-set"/>
</dbReference>
<comment type="subcellular location">
    <subcellularLocation>
        <location evidence="1">Cell membrane</location>
    </subcellularLocation>
</comment>
<evidence type="ECO:0000256" key="6">
    <source>
        <dbReference type="ARBA" id="ARBA00023157"/>
    </source>
</evidence>
<evidence type="ECO:0000256" key="4">
    <source>
        <dbReference type="ARBA" id="ARBA00022859"/>
    </source>
</evidence>
<dbReference type="Gene3D" id="2.60.40.10">
    <property type="entry name" value="Immunoglobulins"/>
    <property type="match status" value="1"/>
</dbReference>
<dbReference type="InterPro" id="IPR007110">
    <property type="entry name" value="Ig-like_dom"/>
</dbReference>
<dbReference type="SMART" id="SM00406">
    <property type="entry name" value="IGv"/>
    <property type="match status" value="1"/>
</dbReference>
<keyword evidence="3" id="KW-0732">Signal</keyword>
<evidence type="ECO:0000313" key="10">
    <source>
        <dbReference type="EMBL" id="KAH0504619.1"/>
    </source>
</evidence>
<name>A0A8J6G5L8_MICOH</name>
<gene>
    <name evidence="10" type="ORF">LTLLF_182835</name>
</gene>